<accession>A0A8S1GUY9</accession>
<comment type="caution">
    <text evidence="7">The sequence shown here is derived from an EMBL/GenBank/DDBJ whole genome shotgun (WGS) entry which is preliminary data.</text>
</comment>
<evidence type="ECO:0000256" key="4">
    <source>
        <dbReference type="ARBA" id="ARBA00023136"/>
    </source>
</evidence>
<organism evidence="7 8">
    <name type="scientific">Caenorhabditis auriculariae</name>
    <dbReference type="NCBI Taxonomy" id="2777116"/>
    <lineage>
        <taxon>Eukaryota</taxon>
        <taxon>Metazoa</taxon>
        <taxon>Ecdysozoa</taxon>
        <taxon>Nematoda</taxon>
        <taxon>Chromadorea</taxon>
        <taxon>Rhabditida</taxon>
        <taxon>Rhabditina</taxon>
        <taxon>Rhabditomorpha</taxon>
        <taxon>Rhabditoidea</taxon>
        <taxon>Rhabditidae</taxon>
        <taxon>Peloderinae</taxon>
        <taxon>Caenorhabditis</taxon>
    </lineage>
</organism>
<feature type="region of interest" description="Disordered" evidence="5">
    <location>
        <begin position="429"/>
        <end position="448"/>
    </location>
</feature>
<sequence>MQLNKGRGWKWRSLEGQRLQAAATSGHVTCRSNPLELTSIHRSLRLSFCLPLSDESNVQPPYQKSSCSKTEARRTKTGVVGPWDVEMVDRIRPDSNARQKQISRTCCDMCHIKLGAVFLGCVEAAVAVFVLIGVVQQVVWKNQHSSLCAKNLFRDCLIFQFNHFNVTLIFDYIVILMMIFILFSVLLLFCGVLTDTSCLILPHIIVQAIFLLFSLGYFILYAWSYFYGDLHTYKRPFMFQSFVERMWLATLLLALAGLQSYLFSSVIRCSLYLANIEDERRRRERAFERCSERVRIAKENGLWRTTSWGGGFQQYKGQFDKPKKEPKHKGFHVQWNADVEVSDERAQLVKISEDPPISLSPIDEESPPVALSEFATNTRKERRASATSAGSGTRRFASESPKKDRPRLVKKTSSEGHNRMDSEIQKATKEVANKPHIHHHKEKPKEELTAPKRIVKLRPSESSKGVKDVVRRPPLRSNRSVDSGEHYDEVVAFHRERTHGARRRSSEEIQPIPAIHHHRIRSGERKTHDTVIPIVKKVSITATMG</sequence>
<evidence type="ECO:0000313" key="7">
    <source>
        <dbReference type="EMBL" id="CAD6186914.1"/>
    </source>
</evidence>
<keyword evidence="2 6" id="KW-0812">Transmembrane</keyword>
<feature type="transmembrane region" description="Helical" evidence="6">
    <location>
        <begin position="204"/>
        <end position="226"/>
    </location>
</feature>
<keyword evidence="8" id="KW-1185">Reference proteome</keyword>
<evidence type="ECO:0000256" key="3">
    <source>
        <dbReference type="ARBA" id="ARBA00022989"/>
    </source>
</evidence>
<feature type="compositionally biased region" description="Basic and acidic residues" evidence="5">
    <location>
        <begin position="396"/>
        <end position="423"/>
    </location>
</feature>
<reference evidence="7" key="1">
    <citation type="submission" date="2020-10" db="EMBL/GenBank/DDBJ databases">
        <authorList>
            <person name="Kikuchi T."/>
        </authorList>
    </citation>
    <scope>NUCLEOTIDE SEQUENCE</scope>
    <source>
        <strain evidence="7">NKZ352</strain>
    </source>
</reference>
<dbReference type="PANTHER" id="PTHR12479:SF10">
    <property type="entry name" value="LYSOSOMAL-ASSOCIATED TRANSMEMBRANE PROTEIN"/>
    <property type="match status" value="1"/>
</dbReference>
<dbReference type="EMBL" id="CAJGYM010000005">
    <property type="protein sequence ID" value="CAD6186914.1"/>
    <property type="molecule type" value="Genomic_DNA"/>
</dbReference>
<evidence type="ECO:0000256" key="6">
    <source>
        <dbReference type="SAM" id="Phobius"/>
    </source>
</evidence>
<dbReference type="PANTHER" id="PTHR12479">
    <property type="entry name" value="LYSOSOMAL-ASSOCIATED TRANSMEMBRANE PROTEIN"/>
    <property type="match status" value="1"/>
</dbReference>
<dbReference type="InterPro" id="IPR051115">
    <property type="entry name" value="LAPTM_transporter"/>
</dbReference>
<feature type="transmembrane region" description="Helical" evidence="6">
    <location>
        <begin position="169"/>
        <end position="192"/>
    </location>
</feature>
<feature type="transmembrane region" description="Helical" evidence="6">
    <location>
        <begin position="246"/>
        <end position="274"/>
    </location>
</feature>
<dbReference type="GO" id="GO:0012505">
    <property type="term" value="C:endomembrane system"/>
    <property type="evidence" value="ECO:0007669"/>
    <property type="project" value="UniProtKB-SubCell"/>
</dbReference>
<feature type="region of interest" description="Disordered" evidence="5">
    <location>
        <begin position="374"/>
        <end position="423"/>
    </location>
</feature>
<dbReference type="Proteomes" id="UP000835052">
    <property type="component" value="Unassembled WGS sequence"/>
</dbReference>
<dbReference type="AlphaFoldDB" id="A0A8S1GUY9"/>
<gene>
    <name evidence="7" type="ORF">CAUJ_LOCUS2833</name>
</gene>
<dbReference type="GO" id="GO:0005765">
    <property type="term" value="C:lysosomal membrane"/>
    <property type="evidence" value="ECO:0007669"/>
    <property type="project" value="TreeGrafter"/>
</dbReference>
<feature type="transmembrane region" description="Helical" evidence="6">
    <location>
        <begin position="114"/>
        <end position="135"/>
    </location>
</feature>
<evidence type="ECO:0000256" key="5">
    <source>
        <dbReference type="SAM" id="MobiDB-lite"/>
    </source>
</evidence>
<proteinExistence type="predicted"/>
<protein>
    <submittedName>
        <fullName evidence="7">Uncharacterized protein</fullName>
    </submittedName>
</protein>
<evidence type="ECO:0000256" key="2">
    <source>
        <dbReference type="ARBA" id="ARBA00022692"/>
    </source>
</evidence>
<comment type="subcellular location">
    <subcellularLocation>
        <location evidence="1">Endomembrane system</location>
        <topology evidence="1">Multi-pass membrane protein</topology>
    </subcellularLocation>
</comment>
<keyword evidence="3 6" id="KW-1133">Transmembrane helix</keyword>
<keyword evidence="4 6" id="KW-0472">Membrane</keyword>
<dbReference type="OrthoDB" id="5870528at2759"/>
<name>A0A8S1GUY9_9PELO</name>
<evidence type="ECO:0000256" key="1">
    <source>
        <dbReference type="ARBA" id="ARBA00004127"/>
    </source>
</evidence>
<evidence type="ECO:0000313" key="8">
    <source>
        <dbReference type="Proteomes" id="UP000835052"/>
    </source>
</evidence>